<dbReference type="CDD" id="cd01127">
    <property type="entry name" value="TrwB_TraG_TraD_VirD4"/>
    <property type="match status" value="1"/>
</dbReference>
<dbReference type="SUPFAM" id="SSF52540">
    <property type="entry name" value="P-loop containing nucleoside triphosphate hydrolases"/>
    <property type="match status" value="1"/>
</dbReference>
<keyword evidence="2" id="KW-0812">Transmembrane</keyword>
<evidence type="ECO:0000313" key="5">
    <source>
        <dbReference type="Proteomes" id="UP000387223"/>
    </source>
</evidence>
<dbReference type="InterPro" id="IPR027417">
    <property type="entry name" value="P-loop_NTPase"/>
</dbReference>
<dbReference type="AlphaFoldDB" id="A0A5M3Q4L3"/>
<proteinExistence type="predicted"/>
<reference evidence="4 5" key="1">
    <citation type="journal article" date="2019" name="J. Gen. Appl. Microbiol.">
        <title>Aerobic degradation of cis-dichloroethene by the marine bacterium Marinobacter salsuginis strain 5N-3.</title>
        <authorList>
            <person name="Inoue Y."/>
            <person name="Fukunaga Y."/>
            <person name="Katsumata H."/>
            <person name="Ohji S."/>
            <person name="Hosoyama A."/>
            <person name="Mori K."/>
            <person name="Ando K."/>
        </authorList>
    </citation>
    <scope>NUCLEOTIDE SEQUENCE [LARGE SCALE GENOMIC DNA]</scope>
    <source>
        <strain evidence="4 5">NBRC 109114</strain>
    </source>
</reference>
<dbReference type="RefSeq" id="WP_136630400.1">
    <property type="nucleotide sequence ID" value="NZ_BGZI01000035.1"/>
</dbReference>
<protein>
    <recommendedName>
        <fullName evidence="3">TraD/TraG TraM recognition site domain-containing protein</fullName>
    </recommendedName>
</protein>
<gene>
    <name evidence="4" type="ORF">MSSD14B_38660</name>
</gene>
<dbReference type="InterPro" id="IPR032689">
    <property type="entry name" value="TraG-D_C"/>
</dbReference>
<evidence type="ECO:0000259" key="3">
    <source>
        <dbReference type="Pfam" id="PF12696"/>
    </source>
</evidence>
<feature type="region of interest" description="Disordered" evidence="1">
    <location>
        <begin position="682"/>
        <end position="760"/>
    </location>
</feature>
<evidence type="ECO:0000256" key="1">
    <source>
        <dbReference type="SAM" id="MobiDB-lite"/>
    </source>
</evidence>
<accession>A0A5M3Q4L3</accession>
<feature type="region of interest" description="Disordered" evidence="1">
    <location>
        <begin position="775"/>
        <end position="854"/>
    </location>
</feature>
<keyword evidence="2" id="KW-0472">Membrane</keyword>
<comment type="caution">
    <text evidence="4">The sequence shown here is derived from an EMBL/GenBank/DDBJ whole genome shotgun (WGS) entry which is preliminary data.</text>
</comment>
<dbReference type="PANTHER" id="PTHR30121">
    <property type="entry name" value="UNCHARACTERIZED PROTEIN YJGR-RELATED"/>
    <property type="match status" value="1"/>
</dbReference>
<feature type="domain" description="TraD/TraG TraM recognition site" evidence="3">
    <location>
        <begin position="421"/>
        <end position="517"/>
    </location>
</feature>
<evidence type="ECO:0000256" key="2">
    <source>
        <dbReference type="SAM" id="Phobius"/>
    </source>
</evidence>
<name>A0A5M3Q4L3_9GAMM</name>
<dbReference type="PANTHER" id="PTHR30121:SF6">
    <property type="entry name" value="SLR6007 PROTEIN"/>
    <property type="match status" value="1"/>
</dbReference>
<feature type="compositionally biased region" description="Basic and acidic residues" evidence="1">
    <location>
        <begin position="808"/>
        <end position="854"/>
    </location>
</feature>
<feature type="transmembrane region" description="Helical" evidence="2">
    <location>
        <begin position="42"/>
        <end position="71"/>
    </location>
</feature>
<keyword evidence="2" id="KW-1133">Transmembrane helix</keyword>
<organism evidence="4 5">
    <name type="scientific">Marinobacter salsuginis</name>
    <dbReference type="NCBI Taxonomy" id="418719"/>
    <lineage>
        <taxon>Bacteria</taxon>
        <taxon>Pseudomonadati</taxon>
        <taxon>Pseudomonadota</taxon>
        <taxon>Gammaproteobacteria</taxon>
        <taxon>Pseudomonadales</taxon>
        <taxon>Marinobacteraceae</taxon>
        <taxon>Marinobacter</taxon>
    </lineage>
</organism>
<dbReference type="Proteomes" id="UP000387223">
    <property type="component" value="Unassembled WGS sequence"/>
</dbReference>
<sequence length="854" mass="94852">MSGVIGVHGVERNEDLSKNLLQREIRPISMRVLDTLRNSGGVWMILFAILPLTMPALNELWVFTGFLLWLITRKKAKPWALEQPKTVKRTITGKEKTVGSGIFPVGYDMEGGKRRYLWLSDDAVRTHFMVCGSTGSGKTRYLLSLTYLALLVGSGALYVDGKADVESFWLLFDLMRRLRREKDLLLMSFLTGGRESVQLRNMRRRLSNTNNFMAVGATEELAETVSGLMRDVSGDAEMWKGRARVLVYNIMRALVSLRNRKKISLNIREFTSYLPLPKILELANREDIDEDTKGGLRAYLNDLPGMTMNAIEAQDASSEKANEQNQYLQMQLTEILGELNNTYGHIFNPIVGEINMKDVIYNRRVLFVMLPALAKTPDALAGLGRLVISQIRAALTPALGSDVEGERSYLVEARPSGALVPFLMVLDEYGYYAIRGFAAVAAQCRGLGIWVCYGFQDINSLQMNEGAKAEYRSIMANTNFSVAMKCEEPEETAKYFEERAGVARISQTQGSERERGSAFNKVYDKGDIVISDRNRISPRDLAAQEKGGAHFLWGDQLYRGQTMFFDAAKSPEARLNQFLPVFPPKVTRAKQYKVMNERMSGLFSGEFTPDPSKAPPVPEHLENLIKDIRSARLQSNSMIKSSIIGIGMIGIRLRQSTGQFGHVAEPETKTRAGDKVLQGLAAGGATKPAPTKEEPATKKPTSVGKVPTDPAEAEELDRERRKAEARKKALEAQKRKKSETADGETDTASSGTSGLAGGVGYENAFKGAIRNVVKAKAGDQSDAIADPKNHFENSAKAMGLSDSESSESAERSYRRLEESHKYPAKPVPEKRAKEEVRSEADRLKSKLKGLDRLR</sequence>
<dbReference type="Pfam" id="PF12696">
    <property type="entry name" value="TraG-D_C"/>
    <property type="match status" value="1"/>
</dbReference>
<dbReference type="Gene3D" id="3.40.50.300">
    <property type="entry name" value="P-loop containing nucleotide triphosphate hydrolases"/>
    <property type="match status" value="2"/>
</dbReference>
<evidence type="ECO:0000313" key="4">
    <source>
        <dbReference type="EMBL" id="GBO90198.1"/>
    </source>
</evidence>
<dbReference type="InterPro" id="IPR051162">
    <property type="entry name" value="T4SS_component"/>
</dbReference>
<feature type="compositionally biased region" description="Basic and acidic residues" evidence="1">
    <location>
        <begin position="717"/>
        <end position="733"/>
    </location>
</feature>
<dbReference type="EMBL" id="BGZI01000035">
    <property type="protein sequence ID" value="GBO90198.1"/>
    <property type="molecule type" value="Genomic_DNA"/>
</dbReference>